<protein>
    <submittedName>
        <fullName evidence="1">Uncharacterized protein</fullName>
    </submittedName>
</protein>
<reference evidence="1" key="1">
    <citation type="submission" date="2020-08" db="EMBL/GenBank/DDBJ databases">
        <title>Multicomponent nature underlies the extraordinary mechanical properties of spider dragline silk.</title>
        <authorList>
            <person name="Kono N."/>
            <person name="Nakamura H."/>
            <person name="Mori M."/>
            <person name="Yoshida Y."/>
            <person name="Ohtoshi R."/>
            <person name="Malay A.D."/>
            <person name="Moran D.A.P."/>
            <person name="Tomita M."/>
            <person name="Numata K."/>
            <person name="Arakawa K."/>
        </authorList>
    </citation>
    <scope>NUCLEOTIDE SEQUENCE</scope>
</reference>
<name>A0A8X7BPY1_9ARAC</name>
<evidence type="ECO:0000313" key="2">
    <source>
        <dbReference type="Proteomes" id="UP000886998"/>
    </source>
</evidence>
<dbReference type="AlphaFoldDB" id="A0A8X7BPY1"/>
<proteinExistence type="predicted"/>
<accession>A0A8X7BPY1</accession>
<sequence>MVKNLEWFGSKGFGSKTRADMSWFERSTEAGCSITKGKHVGGGTRKINASAEGYTSLRLLHDLALKCTSQRDVYSEAQKNVTHPQNCT</sequence>
<comment type="caution">
    <text evidence="1">The sequence shown here is derived from an EMBL/GenBank/DDBJ whole genome shotgun (WGS) entry which is preliminary data.</text>
</comment>
<keyword evidence="2" id="KW-1185">Reference proteome</keyword>
<evidence type="ECO:0000313" key="1">
    <source>
        <dbReference type="EMBL" id="GFY39420.1"/>
    </source>
</evidence>
<gene>
    <name evidence="1" type="ORF">TNIN_258161</name>
</gene>
<dbReference type="EMBL" id="BMAV01001377">
    <property type="protein sequence ID" value="GFY39420.1"/>
    <property type="molecule type" value="Genomic_DNA"/>
</dbReference>
<dbReference type="Proteomes" id="UP000886998">
    <property type="component" value="Unassembled WGS sequence"/>
</dbReference>
<organism evidence="1 2">
    <name type="scientific">Trichonephila inaurata madagascariensis</name>
    <dbReference type="NCBI Taxonomy" id="2747483"/>
    <lineage>
        <taxon>Eukaryota</taxon>
        <taxon>Metazoa</taxon>
        <taxon>Ecdysozoa</taxon>
        <taxon>Arthropoda</taxon>
        <taxon>Chelicerata</taxon>
        <taxon>Arachnida</taxon>
        <taxon>Araneae</taxon>
        <taxon>Araneomorphae</taxon>
        <taxon>Entelegynae</taxon>
        <taxon>Araneoidea</taxon>
        <taxon>Nephilidae</taxon>
        <taxon>Trichonephila</taxon>
        <taxon>Trichonephila inaurata</taxon>
    </lineage>
</organism>